<evidence type="ECO:0000313" key="2">
    <source>
        <dbReference type="Proteomes" id="UP001151699"/>
    </source>
</evidence>
<dbReference type="EMBL" id="WJQU01000001">
    <property type="protein sequence ID" value="KAJ6647893.1"/>
    <property type="molecule type" value="Genomic_DNA"/>
</dbReference>
<proteinExistence type="predicted"/>
<evidence type="ECO:0000313" key="1">
    <source>
        <dbReference type="EMBL" id="KAJ6647893.1"/>
    </source>
</evidence>
<reference evidence="1" key="1">
    <citation type="submission" date="2022-07" db="EMBL/GenBank/DDBJ databases">
        <authorList>
            <person name="Trinca V."/>
            <person name="Uliana J.V.C."/>
            <person name="Torres T.T."/>
            <person name="Ward R.J."/>
            <person name="Monesi N."/>
        </authorList>
    </citation>
    <scope>NUCLEOTIDE SEQUENCE</scope>
    <source>
        <strain evidence="1">HSMRA1968</strain>
        <tissue evidence="1">Whole embryos</tissue>
    </source>
</reference>
<dbReference type="Proteomes" id="UP001151699">
    <property type="component" value="Chromosome A"/>
</dbReference>
<dbReference type="AlphaFoldDB" id="A0A9Q0ND28"/>
<name>A0A9Q0ND28_9DIPT</name>
<dbReference type="OrthoDB" id="7761919at2759"/>
<dbReference type="Gene3D" id="3.10.10.10">
    <property type="entry name" value="HIV Type 1 Reverse Transcriptase, subunit A, domain 1"/>
    <property type="match status" value="1"/>
</dbReference>
<sequence length="139" mass="15615">NCGGNYKSVHGINKMGCGASTTDKNSINNLSVEVSEHLLPTQMAMNGMKKIIKSKVNFRFDLMANWEYSVCEISLAIDSDAKPVFCKPRSVPIAWKSKLERNLHDLVEKRVLEQVDTSKWGTPKDNELGIEQIFKNSIN</sequence>
<accession>A0A9Q0ND28</accession>
<organism evidence="1 2">
    <name type="scientific">Pseudolycoriella hygida</name>
    <dbReference type="NCBI Taxonomy" id="35572"/>
    <lineage>
        <taxon>Eukaryota</taxon>
        <taxon>Metazoa</taxon>
        <taxon>Ecdysozoa</taxon>
        <taxon>Arthropoda</taxon>
        <taxon>Hexapoda</taxon>
        <taxon>Insecta</taxon>
        <taxon>Pterygota</taxon>
        <taxon>Neoptera</taxon>
        <taxon>Endopterygota</taxon>
        <taxon>Diptera</taxon>
        <taxon>Nematocera</taxon>
        <taxon>Sciaroidea</taxon>
        <taxon>Sciaridae</taxon>
        <taxon>Pseudolycoriella</taxon>
    </lineage>
</organism>
<protein>
    <submittedName>
        <fullName evidence="1">Uncharacterized protein</fullName>
    </submittedName>
</protein>
<gene>
    <name evidence="1" type="ORF">Bhyg_03117</name>
</gene>
<comment type="caution">
    <text evidence="1">The sequence shown here is derived from an EMBL/GenBank/DDBJ whole genome shotgun (WGS) entry which is preliminary data.</text>
</comment>
<keyword evidence="2" id="KW-1185">Reference proteome</keyword>
<feature type="non-terminal residue" evidence="1">
    <location>
        <position position="1"/>
    </location>
</feature>